<evidence type="ECO:0000313" key="3">
    <source>
        <dbReference type="Proteomes" id="UP000294933"/>
    </source>
</evidence>
<gene>
    <name evidence="2" type="ORF">BD410DRAFT_810605</name>
</gene>
<name>A0A4Y7PDM2_9AGAM</name>
<accession>A0A4Y7PDM2</accession>
<dbReference type="AlphaFoldDB" id="A0A4Y7PDM2"/>
<feature type="compositionally biased region" description="Gly residues" evidence="1">
    <location>
        <begin position="108"/>
        <end position="121"/>
    </location>
</feature>
<proteinExistence type="predicted"/>
<protein>
    <submittedName>
        <fullName evidence="2">Uncharacterized protein</fullName>
    </submittedName>
</protein>
<feature type="region of interest" description="Disordered" evidence="1">
    <location>
        <begin position="99"/>
        <end position="121"/>
    </location>
</feature>
<sequence length="233" mass="23944">MYRMVLLRRSLAGFGVVGRSDGERQGGTGRGGSDGEVVMVGQQVQKKLATFRTSYYWATRDSVVGLLWPIAEPRECGVKMYVTRTNFFLRARGGGYDAGGGRRRRAGGGDGGGGDAGGGDAGGGDAGGGDCGGDRLAVEVMLAVMLAAKTAVESGWRSSGGERLAVGEAIERRRWREAGGGDGGEERLAVEAAVETAGGGVVGRGGLQSAGMERHNGERACGVDGVAEDKAER</sequence>
<keyword evidence="3" id="KW-1185">Reference proteome</keyword>
<feature type="non-terminal residue" evidence="2">
    <location>
        <position position="233"/>
    </location>
</feature>
<dbReference type="VEuPathDB" id="FungiDB:BD410DRAFT_810605"/>
<reference evidence="2 3" key="1">
    <citation type="submission" date="2018-06" db="EMBL/GenBank/DDBJ databases">
        <title>A transcriptomic atlas of mushroom development highlights an independent origin of complex multicellularity.</title>
        <authorList>
            <consortium name="DOE Joint Genome Institute"/>
            <person name="Krizsan K."/>
            <person name="Almasi E."/>
            <person name="Merenyi Z."/>
            <person name="Sahu N."/>
            <person name="Viragh M."/>
            <person name="Koszo T."/>
            <person name="Mondo S."/>
            <person name="Kiss B."/>
            <person name="Balint B."/>
            <person name="Kues U."/>
            <person name="Barry K."/>
            <person name="Hegedus J.C."/>
            <person name="Henrissat B."/>
            <person name="Johnson J."/>
            <person name="Lipzen A."/>
            <person name="Ohm R."/>
            <person name="Nagy I."/>
            <person name="Pangilinan J."/>
            <person name="Yan J."/>
            <person name="Xiong Y."/>
            <person name="Grigoriev I.V."/>
            <person name="Hibbett D.S."/>
            <person name="Nagy L.G."/>
        </authorList>
    </citation>
    <scope>NUCLEOTIDE SEQUENCE [LARGE SCALE GENOMIC DNA]</scope>
    <source>
        <strain evidence="2 3">SZMC22713</strain>
    </source>
</reference>
<dbReference type="Proteomes" id="UP000294933">
    <property type="component" value="Unassembled WGS sequence"/>
</dbReference>
<dbReference type="EMBL" id="ML170672">
    <property type="protein sequence ID" value="TDL13377.1"/>
    <property type="molecule type" value="Genomic_DNA"/>
</dbReference>
<evidence type="ECO:0000256" key="1">
    <source>
        <dbReference type="SAM" id="MobiDB-lite"/>
    </source>
</evidence>
<evidence type="ECO:0000313" key="2">
    <source>
        <dbReference type="EMBL" id="TDL13377.1"/>
    </source>
</evidence>
<organism evidence="2 3">
    <name type="scientific">Rickenella mellea</name>
    <dbReference type="NCBI Taxonomy" id="50990"/>
    <lineage>
        <taxon>Eukaryota</taxon>
        <taxon>Fungi</taxon>
        <taxon>Dikarya</taxon>
        <taxon>Basidiomycota</taxon>
        <taxon>Agaricomycotina</taxon>
        <taxon>Agaricomycetes</taxon>
        <taxon>Hymenochaetales</taxon>
        <taxon>Rickenellaceae</taxon>
        <taxon>Rickenella</taxon>
    </lineage>
</organism>